<reference evidence="1" key="1">
    <citation type="submission" date="2024-12" db="EMBL/GenBank/DDBJ databases">
        <authorList>
            <person name="Wu N."/>
        </authorList>
    </citation>
    <scope>NUCLEOTIDE SEQUENCE</scope>
    <source>
        <strain evidence="1">P15</strain>
    </source>
</reference>
<sequence length="236" mass="26555">MNSIPLTTIQVLDRLQLALEKRRPFSLVRIGDGENLVLAQNSIFPMDFVLKERWAIKANRGQKGLQLPNLPLRNAVRDAVAKADIVGILPHEDTSIIAPAYLKRQLTDQVFQFYGLKPKAVCDARINREMLFTQQFWSVVTPWRIVLVTRQPEPLKEALTAPPYSLNIVHTLPFGDYSQMDTTLEWLKQNRETFDLVLFSCGVNAVVLAQRTAELTGKAAMDFGKAGNIILKGTPN</sequence>
<organism evidence="1 2">
    <name type="scientific">Paenibacillus mesotrionivorans</name>
    <dbReference type="NCBI Taxonomy" id="3160968"/>
    <lineage>
        <taxon>Bacteria</taxon>
        <taxon>Bacillati</taxon>
        <taxon>Bacillota</taxon>
        <taxon>Bacilli</taxon>
        <taxon>Bacillales</taxon>
        <taxon>Paenibacillaceae</taxon>
        <taxon>Paenibacillus</taxon>
    </lineage>
</organism>
<keyword evidence="2" id="KW-1185">Reference proteome</keyword>
<protein>
    <submittedName>
        <fullName evidence="1">GT-D fold domain-containing glycosyltransferase</fullName>
    </submittedName>
</protein>
<evidence type="ECO:0000313" key="2">
    <source>
        <dbReference type="Proteomes" id="UP001631969"/>
    </source>
</evidence>
<evidence type="ECO:0000313" key="1">
    <source>
        <dbReference type="EMBL" id="MFM9327823.1"/>
    </source>
</evidence>
<dbReference type="EMBL" id="JBJURJ010000003">
    <property type="protein sequence ID" value="MFM9327823.1"/>
    <property type="molecule type" value="Genomic_DNA"/>
</dbReference>
<name>A0ACC7NT31_9BACL</name>
<accession>A0ACC7NT31</accession>
<dbReference type="Proteomes" id="UP001631969">
    <property type="component" value="Unassembled WGS sequence"/>
</dbReference>
<gene>
    <name evidence="1" type="ORF">ACI1P1_05845</name>
</gene>
<comment type="caution">
    <text evidence="1">The sequence shown here is derived from an EMBL/GenBank/DDBJ whole genome shotgun (WGS) entry which is preliminary data.</text>
</comment>
<proteinExistence type="predicted"/>